<keyword evidence="3" id="KW-1185">Reference proteome</keyword>
<dbReference type="PANTHER" id="PTHR34818">
    <property type="entry name" value="PROTEIN BLI-3"/>
    <property type="match status" value="1"/>
</dbReference>
<evidence type="ECO:0000259" key="1">
    <source>
        <dbReference type="Pfam" id="PF01243"/>
    </source>
</evidence>
<dbReference type="InterPro" id="IPR011576">
    <property type="entry name" value="Pyridox_Oxase_N"/>
</dbReference>
<dbReference type="InterPro" id="IPR052917">
    <property type="entry name" value="Stress-Dev_Protein"/>
</dbReference>
<accession>A0A839JZ86</accession>
<dbReference type="Pfam" id="PF01243">
    <property type="entry name" value="PNPOx_N"/>
    <property type="match status" value="1"/>
</dbReference>
<sequence>MTKEEIFQFMNENPVFYLASMDGDQPRVRGMLLFRANEDGIIFHTSAQKDVYAQIRNNPKAELCFFGNGMQIRVTGELEYVQDNELKEEIYNHPSRKFLQVWRENGISDDILRIFNLRKATAVIWTMETNFAEKVPISLF</sequence>
<evidence type="ECO:0000313" key="3">
    <source>
        <dbReference type="Proteomes" id="UP000574276"/>
    </source>
</evidence>
<protein>
    <submittedName>
        <fullName evidence="2">Pyridoxamine 5'-phosphate oxidase family protein</fullName>
    </submittedName>
</protein>
<dbReference type="RefSeq" id="WP_228352246.1">
    <property type="nucleotide sequence ID" value="NZ_JACEGA010000001.1"/>
</dbReference>
<dbReference type="InterPro" id="IPR012349">
    <property type="entry name" value="Split_barrel_FMN-bd"/>
</dbReference>
<dbReference type="Gene3D" id="2.30.110.10">
    <property type="entry name" value="Electron Transport, Fmn-binding Protein, Chain A"/>
    <property type="match status" value="1"/>
</dbReference>
<dbReference type="PANTHER" id="PTHR34818:SF1">
    <property type="entry name" value="PROTEIN BLI-3"/>
    <property type="match status" value="1"/>
</dbReference>
<reference evidence="2 3" key="1">
    <citation type="submission" date="2020-07" db="EMBL/GenBank/DDBJ databases">
        <title>Characterization and genome sequencing of isolate MD1, a novel member within the family Lachnospiraceae.</title>
        <authorList>
            <person name="Rettenmaier R."/>
            <person name="Di Bello L."/>
            <person name="Zinser C."/>
            <person name="Scheitz K."/>
            <person name="Liebl W."/>
            <person name="Zverlov V."/>
        </authorList>
    </citation>
    <scope>NUCLEOTIDE SEQUENCE [LARGE SCALE GENOMIC DNA]</scope>
    <source>
        <strain evidence="2 3">MD1</strain>
    </source>
</reference>
<feature type="domain" description="Pyridoxamine 5'-phosphate oxidase N-terminal" evidence="1">
    <location>
        <begin position="3"/>
        <end position="90"/>
    </location>
</feature>
<organism evidence="2 3">
    <name type="scientific">Variimorphobacter saccharofermentans</name>
    <dbReference type="NCBI Taxonomy" id="2755051"/>
    <lineage>
        <taxon>Bacteria</taxon>
        <taxon>Bacillati</taxon>
        <taxon>Bacillota</taxon>
        <taxon>Clostridia</taxon>
        <taxon>Lachnospirales</taxon>
        <taxon>Lachnospiraceae</taxon>
        <taxon>Variimorphobacter</taxon>
    </lineage>
</organism>
<gene>
    <name evidence="2" type="ORF">H0486_06535</name>
</gene>
<name>A0A839JZ86_9FIRM</name>
<comment type="caution">
    <text evidence="2">The sequence shown here is derived from an EMBL/GenBank/DDBJ whole genome shotgun (WGS) entry which is preliminary data.</text>
</comment>
<dbReference type="SUPFAM" id="SSF50475">
    <property type="entry name" value="FMN-binding split barrel"/>
    <property type="match status" value="1"/>
</dbReference>
<evidence type="ECO:0000313" key="2">
    <source>
        <dbReference type="EMBL" id="MBB2182527.1"/>
    </source>
</evidence>
<dbReference type="AlphaFoldDB" id="A0A839JZ86"/>
<proteinExistence type="predicted"/>
<dbReference type="Proteomes" id="UP000574276">
    <property type="component" value="Unassembled WGS sequence"/>
</dbReference>
<dbReference type="EMBL" id="JACEGA010000001">
    <property type="protein sequence ID" value="MBB2182527.1"/>
    <property type="molecule type" value="Genomic_DNA"/>
</dbReference>